<sequence length="220" mass="24485">MANELIAEAITDYFGGRCLDYAEGCPTCEAWAEYDRMNTRPAAPVEGLEPIAWPINLVNMPDTDDADARILGFRIRAGDEAFGEYGLSEALQWLKKACMDSVYGSQAETIIAAKDADNASLIHDLNRIKDHETSLVNDNAALTERVRELTSPEYLTEKLEQVGVVDKEWQERAETLETQLAAAKKVLTDIQCIDWDGLSVSDVFDEINEIVERADLEAKP</sequence>
<protein>
    <submittedName>
        <fullName evidence="1">Uncharacterized protein</fullName>
    </submittedName>
</protein>
<evidence type="ECO:0000313" key="1">
    <source>
        <dbReference type="EMBL" id="MCX2699355.1"/>
    </source>
</evidence>
<dbReference type="Proteomes" id="UP001301216">
    <property type="component" value="Unassembled WGS sequence"/>
</dbReference>
<evidence type="ECO:0000313" key="2">
    <source>
        <dbReference type="Proteomes" id="UP001301216"/>
    </source>
</evidence>
<accession>A0ABT3QUR7</accession>
<keyword evidence="2" id="KW-1185">Reference proteome</keyword>
<dbReference type="RefSeq" id="WP_265987093.1">
    <property type="nucleotide sequence ID" value="NZ_JAPHAV010000028.1"/>
</dbReference>
<name>A0ABT3QUR7_9HYPH</name>
<comment type="caution">
    <text evidence="1">The sequence shown here is derived from an EMBL/GenBank/DDBJ whole genome shotgun (WGS) entry which is preliminary data.</text>
</comment>
<proteinExistence type="predicted"/>
<gene>
    <name evidence="1" type="ORF">OPR82_21895</name>
</gene>
<dbReference type="EMBL" id="JAPHAV010000028">
    <property type="protein sequence ID" value="MCX2699355.1"/>
    <property type="molecule type" value="Genomic_DNA"/>
</dbReference>
<reference evidence="1 2" key="1">
    <citation type="submission" date="2022-11" db="EMBL/GenBank/DDBJ databases">
        <title>Brucella sp. YY2X, whole genome shotgun sequencing project.</title>
        <authorList>
            <person name="Yang Y."/>
        </authorList>
    </citation>
    <scope>NUCLEOTIDE SEQUENCE [LARGE SCALE GENOMIC DNA]</scope>
    <source>
        <strain evidence="1 2">YY2X</strain>
    </source>
</reference>
<organism evidence="1 2">
    <name type="scientific">Ochrobactrum chromiisoli</name>
    <dbReference type="NCBI Taxonomy" id="2993941"/>
    <lineage>
        <taxon>Bacteria</taxon>
        <taxon>Pseudomonadati</taxon>
        <taxon>Pseudomonadota</taxon>
        <taxon>Alphaproteobacteria</taxon>
        <taxon>Hyphomicrobiales</taxon>
        <taxon>Brucellaceae</taxon>
        <taxon>Brucella/Ochrobactrum group</taxon>
        <taxon>Ochrobactrum</taxon>
    </lineage>
</organism>